<comment type="similarity">
    <text evidence="2">Belongs to the membrane fusion protein (MFP) (TC 8.A.1) family.</text>
</comment>
<evidence type="ECO:0000313" key="13">
    <source>
        <dbReference type="Proteomes" id="UP000570514"/>
    </source>
</evidence>
<dbReference type="Gene3D" id="1.10.287.470">
    <property type="entry name" value="Helix hairpin bin"/>
    <property type="match status" value="1"/>
</dbReference>
<dbReference type="PANTHER" id="PTHR30469">
    <property type="entry name" value="MULTIDRUG RESISTANCE PROTEIN MDTA"/>
    <property type="match status" value="1"/>
</dbReference>
<dbReference type="GO" id="GO:1990281">
    <property type="term" value="C:efflux pump complex"/>
    <property type="evidence" value="ECO:0007669"/>
    <property type="project" value="TreeGrafter"/>
</dbReference>
<dbReference type="InterPro" id="IPR058625">
    <property type="entry name" value="MdtA-like_BSH"/>
</dbReference>
<keyword evidence="13" id="KW-1185">Reference proteome</keyword>
<keyword evidence="5" id="KW-0997">Cell inner membrane</keyword>
<proteinExistence type="inferred from homology"/>
<accession>A0A846MY56</accession>
<feature type="domain" description="Multidrug resistance protein MdtA-like alpha-helical hairpin" evidence="8">
    <location>
        <begin position="123"/>
        <end position="192"/>
    </location>
</feature>
<dbReference type="RefSeq" id="WP_167082709.1">
    <property type="nucleotide sequence ID" value="NZ_BAAADC010000001.1"/>
</dbReference>
<organism evidence="12 13">
    <name type="scientific">Rhizomicrobium palustre</name>
    <dbReference type="NCBI Taxonomy" id="189966"/>
    <lineage>
        <taxon>Bacteria</taxon>
        <taxon>Pseudomonadati</taxon>
        <taxon>Pseudomonadota</taxon>
        <taxon>Alphaproteobacteria</taxon>
        <taxon>Micropepsales</taxon>
        <taxon>Micropepsaceae</taxon>
        <taxon>Rhizomicrobium</taxon>
    </lineage>
</organism>
<dbReference type="Pfam" id="PF25876">
    <property type="entry name" value="HH_MFP_RND"/>
    <property type="match status" value="1"/>
</dbReference>
<dbReference type="NCBIfam" id="TIGR01730">
    <property type="entry name" value="RND_mfp"/>
    <property type="match status" value="1"/>
</dbReference>
<protein>
    <submittedName>
        <fullName evidence="12">Multidrug efflux system membrane fusion protein</fullName>
    </submittedName>
</protein>
<dbReference type="Gene3D" id="2.40.420.20">
    <property type="match status" value="1"/>
</dbReference>
<feature type="transmembrane region" description="Helical" evidence="7">
    <location>
        <begin position="25"/>
        <end position="43"/>
    </location>
</feature>
<keyword evidence="7" id="KW-1133">Transmembrane helix</keyword>
<sequence length="400" mass="42181">MNMRYSPILPDQSARPKPFYTRPRVILGVAILVIATVGAYAVFGPGGKKDRGRPPAMVVTATAAAKDVTVVEHTVGTVMANATVSVTAQVTGQLLKAHFQEGQIVNKGDLLFEIDPRSFRAALEQAQATHAKDKAQAENAVATKKRYDALFAANAISSQQRDTSDAAAKSALATVDADRAAVDAAKLNLDYTQIRSPVNGKTGAILIQPGNLITANTTANPLVVITQIEPVKVSFALPQSDLPAIQARDKAGKLFAMIDNHKPGTPKLSARVNFVGNQVSSTTGTIELRADYDNKDHQLVPGAQVDVDVALGNIPKATVVPREAVNDGPNGRYAFVVGADMTAQMRPVTVLFDDGTNMAVKGVKPGEKVITDGQLRVLPGAKVAFAKARGGKSNKPAHAQ</sequence>
<name>A0A846MY56_9PROT</name>
<evidence type="ECO:0000259" key="10">
    <source>
        <dbReference type="Pfam" id="PF25944"/>
    </source>
</evidence>
<dbReference type="Gene3D" id="2.40.30.170">
    <property type="match status" value="1"/>
</dbReference>
<keyword evidence="6 7" id="KW-0472">Membrane</keyword>
<evidence type="ECO:0000256" key="7">
    <source>
        <dbReference type="SAM" id="Phobius"/>
    </source>
</evidence>
<keyword evidence="4" id="KW-1003">Cell membrane</keyword>
<gene>
    <name evidence="12" type="ORF">FHS83_001856</name>
</gene>
<dbReference type="PANTHER" id="PTHR30469:SF36">
    <property type="entry name" value="BLL3903 PROTEIN"/>
    <property type="match status" value="1"/>
</dbReference>
<dbReference type="Pfam" id="PF25944">
    <property type="entry name" value="Beta-barrel_RND"/>
    <property type="match status" value="1"/>
</dbReference>
<dbReference type="AlphaFoldDB" id="A0A846MY56"/>
<dbReference type="Pfam" id="PF25967">
    <property type="entry name" value="RND-MFP_C"/>
    <property type="match status" value="1"/>
</dbReference>
<evidence type="ECO:0000259" key="9">
    <source>
        <dbReference type="Pfam" id="PF25917"/>
    </source>
</evidence>
<comment type="caution">
    <text evidence="12">The sequence shown here is derived from an EMBL/GenBank/DDBJ whole genome shotgun (WGS) entry which is preliminary data.</text>
</comment>
<evidence type="ECO:0000259" key="11">
    <source>
        <dbReference type="Pfam" id="PF25967"/>
    </source>
</evidence>
<keyword evidence="7" id="KW-0812">Transmembrane</keyword>
<dbReference type="InterPro" id="IPR058626">
    <property type="entry name" value="MdtA-like_b-barrel"/>
</dbReference>
<dbReference type="InterPro" id="IPR058627">
    <property type="entry name" value="MdtA-like_C"/>
</dbReference>
<dbReference type="Gene3D" id="2.40.50.100">
    <property type="match status" value="1"/>
</dbReference>
<dbReference type="EMBL" id="JAASRM010000001">
    <property type="protein sequence ID" value="NIK88538.1"/>
    <property type="molecule type" value="Genomic_DNA"/>
</dbReference>
<keyword evidence="3" id="KW-0813">Transport</keyword>
<evidence type="ECO:0000313" key="12">
    <source>
        <dbReference type="EMBL" id="NIK88538.1"/>
    </source>
</evidence>
<comment type="subcellular location">
    <subcellularLocation>
        <location evidence="1">Cell membrane</location>
    </subcellularLocation>
</comment>
<dbReference type="Proteomes" id="UP000570514">
    <property type="component" value="Unassembled WGS sequence"/>
</dbReference>
<dbReference type="InterPro" id="IPR006143">
    <property type="entry name" value="RND_pump_MFP"/>
</dbReference>
<dbReference type="Pfam" id="PF25917">
    <property type="entry name" value="BSH_RND"/>
    <property type="match status" value="1"/>
</dbReference>
<reference evidence="12 13" key="1">
    <citation type="submission" date="2020-03" db="EMBL/GenBank/DDBJ databases">
        <title>Genomic Encyclopedia of Type Strains, Phase IV (KMG-IV): sequencing the most valuable type-strain genomes for metagenomic binning, comparative biology and taxonomic classification.</title>
        <authorList>
            <person name="Goeker M."/>
        </authorList>
    </citation>
    <scope>NUCLEOTIDE SEQUENCE [LARGE SCALE GENOMIC DNA]</scope>
    <source>
        <strain evidence="12 13">DSM 19867</strain>
    </source>
</reference>
<evidence type="ECO:0000259" key="8">
    <source>
        <dbReference type="Pfam" id="PF25876"/>
    </source>
</evidence>
<dbReference type="InterPro" id="IPR058624">
    <property type="entry name" value="MdtA-like_HH"/>
</dbReference>
<feature type="domain" description="Multidrug resistance protein MdtA-like beta-barrel" evidence="10">
    <location>
        <begin position="230"/>
        <end position="312"/>
    </location>
</feature>
<evidence type="ECO:0000256" key="3">
    <source>
        <dbReference type="ARBA" id="ARBA00022448"/>
    </source>
</evidence>
<dbReference type="SUPFAM" id="SSF111369">
    <property type="entry name" value="HlyD-like secretion proteins"/>
    <property type="match status" value="1"/>
</dbReference>
<evidence type="ECO:0000256" key="4">
    <source>
        <dbReference type="ARBA" id="ARBA00022475"/>
    </source>
</evidence>
<feature type="domain" description="Multidrug resistance protein MdtA-like barrel-sandwich hybrid" evidence="9">
    <location>
        <begin position="83"/>
        <end position="225"/>
    </location>
</feature>
<evidence type="ECO:0000256" key="5">
    <source>
        <dbReference type="ARBA" id="ARBA00022519"/>
    </source>
</evidence>
<evidence type="ECO:0000256" key="2">
    <source>
        <dbReference type="ARBA" id="ARBA00009477"/>
    </source>
</evidence>
<evidence type="ECO:0000256" key="1">
    <source>
        <dbReference type="ARBA" id="ARBA00004236"/>
    </source>
</evidence>
<evidence type="ECO:0000256" key="6">
    <source>
        <dbReference type="ARBA" id="ARBA00023136"/>
    </source>
</evidence>
<feature type="domain" description="Multidrug resistance protein MdtA-like C-terminal permuted SH3" evidence="11">
    <location>
        <begin position="317"/>
        <end position="373"/>
    </location>
</feature>
<dbReference type="GO" id="GO:0015562">
    <property type="term" value="F:efflux transmembrane transporter activity"/>
    <property type="evidence" value="ECO:0007669"/>
    <property type="project" value="TreeGrafter"/>
</dbReference>